<name>A4SML0_AERS4</name>
<dbReference type="EMBL" id="CP000644">
    <property type="protein sequence ID" value="ABO90132.1"/>
    <property type="molecule type" value="Genomic_DNA"/>
</dbReference>
<dbReference type="AlphaFoldDB" id="A4SML0"/>
<reference evidence="2" key="1">
    <citation type="journal article" date="2008" name="BMC Genomics">
        <title>The genome of Aeromonas salmonicida subsp. salmonicida A449: insights into the evolution of a fish pathogen.</title>
        <authorList>
            <person name="Reith M.E."/>
            <person name="Singh R.K."/>
            <person name="Curtis B."/>
            <person name="Boyd J.M."/>
            <person name="Bouevitch A."/>
            <person name="Kimball J."/>
            <person name="Munholland J."/>
            <person name="Murphy C."/>
            <person name="Sarty D."/>
            <person name="Williams J."/>
            <person name="Nash J.H."/>
            <person name="Johnson S.C."/>
            <person name="Brown L.L."/>
        </authorList>
    </citation>
    <scope>NUCLEOTIDE SEQUENCE [LARGE SCALE GENOMIC DNA]</scope>
    <source>
        <strain evidence="2">A449</strain>
    </source>
</reference>
<accession>A4SML0</accession>
<gene>
    <name evidence="1" type="ordered locus">ASA_2065</name>
</gene>
<dbReference type="HOGENOM" id="CLU_2115797_0_0_6"/>
<organism evidence="1 2">
    <name type="scientific">Aeromonas salmonicida (strain A449)</name>
    <dbReference type="NCBI Taxonomy" id="382245"/>
    <lineage>
        <taxon>Bacteria</taxon>
        <taxon>Pseudomonadati</taxon>
        <taxon>Pseudomonadota</taxon>
        <taxon>Gammaproteobacteria</taxon>
        <taxon>Aeromonadales</taxon>
        <taxon>Aeromonadaceae</taxon>
        <taxon>Aeromonas</taxon>
    </lineage>
</organism>
<evidence type="ECO:0000313" key="2">
    <source>
        <dbReference type="Proteomes" id="UP000000225"/>
    </source>
</evidence>
<protein>
    <submittedName>
        <fullName evidence="1">Uncharacterized protein</fullName>
    </submittedName>
</protein>
<evidence type="ECO:0000313" key="1">
    <source>
        <dbReference type="EMBL" id="ABO90132.1"/>
    </source>
</evidence>
<dbReference type="KEGG" id="asa:ASA_2065"/>
<sequence length="114" mass="12804">MGFRVILCMPSNWRRHSGGCYSMLSSAYGTYPGRKRGHLCSSSGTCQHVLHYRRYPSWLNMGDRCDRGSLAKQSLCLLAPRQTRVDKGEQGMCRALAQPTHLSERGVMTGKHQS</sequence>
<dbReference type="Proteomes" id="UP000000225">
    <property type="component" value="Chromosome"/>
</dbReference>
<proteinExistence type="predicted"/>